<proteinExistence type="inferred from homology"/>
<dbReference type="PANTHER" id="PTHR42940">
    <property type="entry name" value="ALCOHOL DEHYDROGENASE 1-RELATED"/>
    <property type="match status" value="1"/>
</dbReference>
<keyword evidence="8" id="KW-1133">Transmembrane helix</keyword>
<dbReference type="InterPro" id="IPR011032">
    <property type="entry name" value="GroES-like_sf"/>
</dbReference>
<feature type="transmembrane region" description="Helical" evidence="8">
    <location>
        <begin position="46"/>
        <end position="67"/>
    </location>
</feature>
<evidence type="ECO:0000256" key="1">
    <source>
        <dbReference type="ARBA" id="ARBA00001947"/>
    </source>
</evidence>
<keyword evidence="5" id="KW-0862">Zinc</keyword>
<dbReference type="SUPFAM" id="SSF51735">
    <property type="entry name" value="NAD(P)-binding Rossmann-fold domains"/>
    <property type="match status" value="1"/>
</dbReference>
<reference evidence="12" key="1">
    <citation type="journal article" date="2019" name="Int. J. Syst. Evol. Microbiol.">
        <title>The Global Catalogue of Microorganisms (GCM) 10K type strain sequencing project: providing services to taxonomists for standard genome sequencing and annotation.</title>
        <authorList>
            <consortium name="The Broad Institute Genomics Platform"/>
            <consortium name="The Broad Institute Genome Sequencing Center for Infectious Disease"/>
            <person name="Wu L."/>
            <person name="Ma J."/>
        </authorList>
    </citation>
    <scope>NUCLEOTIDE SEQUENCE [LARGE SCALE GENOMIC DNA]</scope>
    <source>
        <strain evidence="12">JCM 16601</strain>
    </source>
</reference>
<comment type="caution">
    <text evidence="11">The sequence shown here is derived from an EMBL/GenBank/DDBJ whole genome shotgun (WGS) entry which is preliminary data.</text>
</comment>
<dbReference type="Pfam" id="PF00107">
    <property type="entry name" value="ADH_zinc_N"/>
    <property type="match status" value="1"/>
</dbReference>
<dbReference type="Gene3D" id="3.90.180.10">
    <property type="entry name" value="Medium-chain alcohol dehydrogenases, catalytic domain"/>
    <property type="match status" value="1"/>
</dbReference>
<dbReference type="InterPro" id="IPR013149">
    <property type="entry name" value="ADH-like_C"/>
</dbReference>
<protein>
    <recommendedName>
        <fullName evidence="3">alcohol dehydrogenase</fullName>
        <ecNumber evidence="3">1.1.1.1</ecNumber>
    </recommendedName>
</protein>
<feature type="transmembrane region" description="Helical" evidence="8">
    <location>
        <begin position="321"/>
        <end position="343"/>
    </location>
</feature>
<feature type="transmembrane region" description="Helical" evidence="8">
    <location>
        <begin position="172"/>
        <end position="199"/>
    </location>
</feature>
<dbReference type="InterPro" id="IPR043745">
    <property type="entry name" value="DUF5690"/>
</dbReference>
<dbReference type="EC" id="1.1.1.1" evidence="3"/>
<accession>A0ABP7PY71</accession>
<feature type="transmembrane region" description="Helical" evidence="8">
    <location>
        <begin position="12"/>
        <end position="34"/>
    </location>
</feature>
<dbReference type="SUPFAM" id="SSF50129">
    <property type="entry name" value="GroES-like"/>
    <property type="match status" value="1"/>
</dbReference>
<dbReference type="CDD" id="cd06174">
    <property type="entry name" value="MFS"/>
    <property type="match status" value="1"/>
</dbReference>
<dbReference type="RefSeq" id="WP_259094426.1">
    <property type="nucleotide sequence ID" value="NZ_BAAAZC010000018.1"/>
</dbReference>
<dbReference type="Pfam" id="PF18943">
    <property type="entry name" value="DUF5690"/>
    <property type="match status" value="1"/>
</dbReference>
<feature type="transmembrane region" description="Helical" evidence="8">
    <location>
        <begin position="140"/>
        <end position="166"/>
    </location>
</feature>
<feature type="transmembrane region" description="Helical" evidence="8">
    <location>
        <begin position="270"/>
        <end position="288"/>
    </location>
</feature>
<evidence type="ECO:0000313" key="12">
    <source>
        <dbReference type="Proteomes" id="UP001500742"/>
    </source>
</evidence>
<evidence type="ECO:0000313" key="11">
    <source>
        <dbReference type="EMBL" id="GAA3973311.1"/>
    </source>
</evidence>
<dbReference type="Gene3D" id="3.40.50.720">
    <property type="entry name" value="NAD(P)-binding Rossmann-like Domain"/>
    <property type="match status" value="1"/>
</dbReference>
<comment type="cofactor">
    <cofactor evidence="1">
        <name>Zn(2+)</name>
        <dbReference type="ChEBI" id="CHEBI:29105"/>
    </cofactor>
</comment>
<evidence type="ECO:0000256" key="7">
    <source>
        <dbReference type="ARBA" id="ARBA00023027"/>
    </source>
</evidence>
<keyword evidence="8" id="KW-0472">Membrane</keyword>
<keyword evidence="6" id="KW-0560">Oxidoreductase</keyword>
<evidence type="ECO:0000256" key="6">
    <source>
        <dbReference type="ARBA" id="ARBA00023002"/>
    </source>
</evidence>
<keyword evidence="4" id="KW-0479">Metal-binding</keyword>
<evidence type="ECO:0000256" key="5">
    <source>
        <dbReference type="ARBA" id="ARBA00022833"/>
    </source>
</evidence>
<organism evidence="11 12">
    <name type="scientific">Mucilaginibacter dorajii</name>
    <dbReference type="NCBI Taxonomy" id="692994"/>
    <lineage>
        <taxon>Bacteria</taxon>
        <taxon>Pseudomonadati</taxon>
        <taxon>Bacteroidota</taxon>
        <taxon>Sphingobacteriia</taxon>
        <taxon>Sphingobacteriales</taxon>
        <taxon>Sphingobacteriaceae</taxon>
        <taxon>Mucilaginibacter</taxon>
    </lineage>
</organism>
<feature type="transmembrane region" description="Helical" evidence="8">
    <location>
        <begin position="111"/>
        <end position="133"/>
    </location>
</feature>
<evidence type="ECO:0000256" key="8">
    <source>
        <dbReference type="SAM" id="Phobius"/>
    </source>
</evidence>
<dbReference type="InterPro" id="IPR013154">
    <property type="entry name" value="ADH-like_N"/>
</dbReference>
<keyword evidence="8" id="KW-0812">Transmembrane</keyword>
<sequence>MQQTESSARLKRIFSNPAWALVAAFGTYFCMYGFRKPYTAATYADASFLGINYKILLIIAQTIGYVIAKWVGIKIVSEIKHNQRIKAILGLILFAELMLLLFGIVPRPWNIVCLLLNGLPLGVIFGLVLGFLEGRKNTEFLIAGLCASFIVSDGVSKSVGALLLGYGVSENWMPFFAGLVFLVPTLIFIAMLACVPLPSPTDIAARSAREPMKAEDRWHFFWKYAPGLIGIIAVYLFVTLLRSVRADFAVELWAGLGYHQTPALFTQSELLVSFGVIIVNGAVVLILNHYKAFRFSLFICMAGFAILLASVFGLSHGLGTFSFMVMLGLGVYLPYVAIHTIVFERLIAITREKANVGFLMYIVDSVGYTGYIGLMFLRYAAPSGYSILNIYLKICIVLGIVSGLIVLFCFWYFKIKLKGMNHKQTNFPQGKAAVFNGAGLPFEFIDRQVPFIKPGEILVKNLYTTLCGSDIHTYCGRRIEPAQVVLGHEIVGEILWIDPAHPGKDFNGNVVTVGDRITWSIFSVPADVTAPRVDMPQKSDQLFKYGHALAIGDDVFNGGLADYCVLHANTAMLKISTEIPIPVAATISCAHATVTGALRVAGDLSGKKVLIFGAGLLGLSCVAMCKEAGASWIGLIDNDETRLHWGQKFAADESYAFPAADNLDTLPWPDADFVFDMTGVPQAMKVGLDSLALGGIAIWIGAVFPEKPVPVDAQKVVRRLLQIRGLHNYNYEDFVNATAFIENNYLKYPFEALIEKEYPLDEVAEAFTFATASKPVRVGIKISDPA</sequence>
<feature type="domain" description="Alcohol dehydrogenase-like N-terminal" evidence="10">
    <location>
        <begin position="453"/>
        <end position="572"/>
    </location>
</feature>
<feature type="transmembrane region" description="Helical" evidence="8">
    <location>
        <begin position="355"/>
        <end position="378"/>
    </location>
</feature>
<comment type="similarity">
    <text evidence="2">Belongs to the zinc-containing alcohol dehydrogenase family.</text>
</comment>
<feature type="transmembrane region" description="Helical" evidence="8">
    <location>
        <begin position="87"/>
        <end position="105"/>
    </location>
</feature>
<dbReference type="EMBL" id="BAAAZC010000018">
    <property type="protein sequence ID" value="GAA3973311.1"/>
    <property type="molecule type" value="Genomic_DNA"/>
</dbReference>
<dbReference type="Pfam" id="PF08240">
    <property type="entry name" value="ADH_N"/>
    <property type="match status" value="1"/>
</dbReference>
<dbReference type="Proteomes" id="UP001500742">
    <property type="component" value="Unassembled WGS sequence"/>
</dbReference>
<dbReference type="InterPro" id="IPR036291">
    <property type="entry name" value="NAD(P)-bd_dom_sf"/>
</dbReference>
<name>A0ABP7PY71_9SPHI</name>
<keyword evidence="7" id="KW-0520">NAD</keyword>
<keyword evidence="12" id="KW-1185">Reference proteome</keyword>
<gene>
    <name evidence="11" type="ORF">GCM10022210_24420</name>
</gene>
<evidence type="ECO:0000256" key="2">
    <source>
        <dbReference type="ARBA" id="ARBA00008072"/>
    </source>
</evidence>
<evidence type="ECO:0000256" key="4">
    <source>
        <dbReference type="ARBA" id="ARBA00022723"/>
    </source>
</evidence>
<feature type="transmembrane region" description="Helical" evidence="8">
    <location>
        <begin position="295"/>
        <end position="315"/>
    </location>
</feature>
<dbReference type="PANTHER" id="PTHR42940:SF3">
    <property type="entry name" value="ALCOHOL DEHYDROGENASE 1-RELATED"/>
    <property type="match status" value="1"/>
</dbReference>
<evidence type="ECO:0000259" key="9">
    <source>
        <dbReference type="Pfam" id="PF00107"/>
    </source>
</evidence>
<feature type="transmembrane region" description="Helical" evidence="8">
    <location>
        <begin position="390"/>
        <end position="413"/>
    </location>
</feature>
<evidence type="ECO:0000259" key="10">
    <source>
        <dbReference type="Pfam" id="PF08240"/>
    </source>
</evidence>
<feature type="domain" description="Alcohol dehydrogenase-like C-terminal" evidence="9">
    <location>
        <begin position="617"/>
        <end position="742"/>
    </location>
</feature>
<evidence type="ECO:0000256" key="3">
    <source>
        <dbReference type="ARBA" id="ARBA00013190"/>
    </source>
</evidence>
<feature type="transmembrane region" description="Helical" evidence="8">
    <location>
        <begin position="220"/>
        <end position="238"/>
    </location>
</feature>